<feature type="compositionally biased region" description="Low complexity" evidence="1">
    <location>
        <begin position="51"/>
        <end position="64"/>
    </location>
</feature>
<evidence type="ECO:0000313" key="3">
    <source>
        <dbReference type="EMBL" id="CAB3262685.1"/>
    </source>
</evidence>
<feature type="region of interest" description="Disordered" evidence="1">
    <location>
        <begin position="199"/>
        <end position="222"/>
    </location>
</feature>
<name>A0A6F9DIF4_9ASCI</name>
<dbReference type="InterPro" id="IPR006640">
    <property type="entry name" value="SprT-like_domain"/>
</dbReference>
<sequence length="596" mass="67166">MAHHDVSSDSDDFEAFLSAVKTPKTKTVRYRYSSGSLSDFIVKSDDDENSSFKFSSVSSSNPESATEELDRFSVKNSENLLNYDLHASNKDRFKTTGEVISKSKGNDSIDQITAKTKETILSDTKFTSSDKELRENSCFVADHVLKTKDLNQPFTENTKKTKLKSRNTDYLTPSKLLKHPTKSVTTPIRRVVFSSDSEDDVFQTSQSRPTVPKTPLQFSDSENESDFKLCVEKPKMVLLSSSESDSENTKPPSLFDRINKPNIKLKSGTIQDASDDTDGCLPLIERIGKTKPNVIKSGLVESSNGRIPHPRGDSFGSYRTPDKKHYVKHAQTEKINRSRMHCSVKGCFLTSLDLRDPKHAGKGFQRSKLELTGKLFKLFNSSIFDDQLPESMEVTWAKRLTKTAGITKCRRITKTVKNSSGDGIISRQYEASISLSDKVIDSACRLRDTLVHEMCHAAVWLVNNANESHGPFWKSWAAKARRIHPELPLIERCHNYDIQYKYTYQCTRCKTEIGRHSKSLDTSKKVCGLCHGKLELNNSKRQNGTPAKPRRANPFANFVKDNYKETRSRIASNGLPVAHRDIMKSLSEQFKTVSLS</sequence>
<reference evidence="3" key="1">
    <citation type="submission" date="2020-04" db="EMBL/GenBank/DDBJ databases">
        <authorList>
            <person name="Neveu A P."/>
        </authorList>
    </citation>
    <scope>NUCLEOTIDE SEQUENCE</scope>
    <source>
        <tissue evidence="3">Whole embryo</tissue>
    </source>
</reference>
<gene>
    <name evidence="3" type="primary">LOC100181834</name>
</gene>
<feature type="domain" description="SprT-like" evidence="2">
    <location>
        <begin position="369"/>
        <end position="537"/>
    </location>
</feature>
<evidence type="ECO:0000256" key="1">
    <source>
        <dbReference type="SAM" id="MobiDB-lite"/>
    </source>
</evidence>
<protein>
    <submittedName>
        <fullName evidence="3">Uncharacterized protein LOC100181834</fullName>
    </submittedName>
</protein>
<dbReference type="InterPro" id="IPR035240">
    <property type="entry name" value="SprT_Zn_ribbon"/>
</dbReference>
<dbReference type="GO" id="GO:0005634">
    <property type="term" value="C:nucleus"/>
    <property type="evidence" value="ECO:0007669"/>
    <property type="project" value="TreeGrafter"/>
</dbReference>
<evidence type="ECO:0000259" key="2">
    <source>
        <dbReference type="SMART" id="SM00731"/>
    </source>
</evidence>
<dbReference type="Pfam" id="PF17283">
    <property type="entry name" value="Zn_ribbon_SprT"/>
    <property type="match status" value="1"/>
</dbReference>
<dbReference type="AlphaFoldDB" id="A0A6F9DIF4"/>
<dbReference type="PANTHER" id="PTHR23099">
    <property type="entry name" value="TRANSCRIPTIONAL REGULATOR"/>
    <property type="match status" value="1"/>
</dbReference>
<dbReference type="EMBL" id="LR786823">
    <property type="protein sequence ID" value="CAB3262685.1"/>
    <property type="molecule type" value="mRNA"/>
</dbReference>
<organism evidence="3">
    <name type="scientific">Phallusia mammillata</name>
    <dbReference type="NCBI Taxonomy" id="59560"/>
    <lineage>
        <taxon>Eukaryota</taxon>
        <taxon>Metazoa</taxon>
        <taxon>Chordata</taxon>
        <taxon>Tunicata</taxon>
        <taxon>Ascidiacea</taxon>
        <taxon>Phlebobranchia</taxon>
        <taxon>Ascidiidae</taxon>
        <taxon>Phallusia</taxon>
    </lineage>
</organism>
<dbReference type="PANTHER" id="PTHR23099:SF0">
    <property type="entry name" value="GERM CELL NUCLEAR ACIDIC PROTEIN"/>
    <property type="match status" value="1"/>
</dbReference>
<dbReference type="SMART" id="SM00731">
    <property type="entry name" value="SprT"/>
    <property type="match status" value="1"/>
</dbReference>
<dbReference type="Pfam" id="PF10263">
    <property type="entry name" value="SprT-like"/>
    <property type="match status" value="1"/>
</dbReference>
<accession>A0A6F9DIF4</accession>
<feature type="region of interest" description="Disordered" evidence="1">
    <location>
        <begin position="44"/>
        <end position="70"/>
    </location>
</feature>
<feature type="region of interest" description="Disordered" evidence="1">
    <location>
        <begin position="300"/>
        <end position="321"/>
    </location>
</feature>
<proteinExistence type="evidence at transcript level"/>
<dbReference type="GO" id="GO:0006974">
    <property type="term" value="P:DNA damage response"/>
    <property type="evidence" value="ECO:0007669"/>
    <property type="project" value="UniProtKB-ARBA"/>
</dbReference>